<gene>
    <name evidence="2" type="primary">rutD</name>
    <name evidence="3" type="ORF">CN97_04880</name>
</gene>
<dbReference type="GO" id="GO:0016811">
    <property type="term" value="F:hydrolase activity, acting on carbon-nitrogen (but not peptide) bonds, in linear amides"/>
    <property type="evidence" value="ECO:0007669"/>
    <property type="project" value="InterPro"/>
</dbReference>
<reference evidence="3 4" key="1">
    <citation type="submission" date="2014-03" db="EMBL/GenBank/DDBJ databases">
        <title>Genome of Haematobacter massiliensis CCUG 47968.</title>
        <authorList>
            <person name="Wang D."/>
            <person name="Wang G."/>
        </authorList>
    </citation>
    <scope>NUCLEOTIDE SEQUENCE [LARGE SCALE GENOMIC DNA]</scope>
    <source>
        <strain evidence="3 4">CCUG 47968</strain>
    </source>
</reference>
<dbReference type="PRINTS" id="PR00111">
    <property type="entry name" value="ABHYDROLASE"/>
</dbReference>
<dbReference type="InterPro" id="IPR000073">
    <property type="entry name" value="AB_hydrolase_1"/>
</dbReference>
<dbReference type="Proteomes" id="UP000028826">
    <property type="component" value="Unassembled WGS sequence"/>
</dbReference>
<dbReference type="PANTHER" id="PTHR43433:SF5">
    <property type="entry name" value="AB HYDROLASE-1 DOMAIN-CONTAINING PROTEIN"/>
    <property type="match status" value="1"/>
</dbReference>
<dbReference type="Gene3D" id="3.40.50.1820">
    <property type="entry name" value="alpha/beta hydrolase"/>
    <property type="match status" value="1"/>
</dbReference>
<keyword evidence="1 2" id="KW-0378">Hydrolase</keyword>
<dbReference type="EC" id="3.5.1.-" evidence="2"/>
<dbReference type="HAMAP" id="MF_00832">
    <property type="entry name" value="RutD"/>
    <property type="match status" value="1"/>
</dbReference>
<comment type="similarity">
    <text evidence="2">Belongs to the AB hydrolase superfamily. Hydrolase RutD family.</text>
</comment>
<protein>
    <recommendedName>
        <fullName evidence="2">Putative carbamate hydrolase RutD</fullName>
        <ecNumber evidence="2">3.5.1.-</ecNumber>
    </recommendedName>
    <alternativeName>
        <fullName evidence="2">Aminohydrolase</fullName>
    </alternativeName>
</protein>
<dbReference type="AlphaFoldDB" id="A0A086YBW7"/>
<dbReference type="SUPFAM" id="SSF53474">
    <property type="entry name" value="alpha/beta-Hydrolases"/>
    <property type="match status" value="1"/>
</dbReference>
<dbReference type="RefSeq" id="WP_035705669.1">
    <property type="nucleotide sequence ID" value="NZ_CAMIFG010000024.1"/>
</dbReference>
<evidence type="ECO:0000313" key="3">
    <source>
        <dbReference type="EMBL" id="KFI31767.1"/>
    </source>
</evidence>
<dbReference type="GO" id="GO:0019740">
    <property type="term" value="P:nitrogen utilization"/>
    <property type="evidence" value="ECO:0007669"/>
    <property type="project" value="UniProtKB-UniRule"/>
</dbReference>
<dbReference type="NCBIfam" id="TIGR03611">
    <property type="entry name" value="RutD"/>
    <property type="match status" value="1"/>
</dbReference>
<dbReference type="eggNOG" id="COG2267">
    <property type="taxonomic scope" value="Bacteria"/>
</dbReference>
<evidence type="ECO:0000313" key="4">
    <source>
        <dbReference type="Proteomes" id="UP000028826"/>
    </source>
</evidence>
<dbReference type="InterPro" id="IPR019913">
    <property type="entry name" value="Pyrimidine_utilisation_RutD"/>
</dbReference>
<dbReference type="OrthoDB" id="9804723at2"/>
<comment type="catalytic activity">
    <reaction evidence="2">
        <text>carbamate + 2 H(+) = NH4(+) + CO2</text>
        <dbReference type="Rhea" id="RHEA:15649"/>
        <dbReference type="ChEBI" id="CHEBI:13941"/>
        <dbReference type="ChEBI" id="CHEBI:15378"/>
        <dbReference type="ChEBI" id="CHEBI:16526"/>
        <dbReference type="ChEBI" id="CHEBI:28938"/>
    </reaction>
</comment>
<proteinExistence type="inferred from homology"/>
<dbReference type="GO" id="GO:0006212">
    <property type="term" value="P:uracil catabolic process"/>
    <property type="evidence" value="ECO:0007669"/>
    <property type="project" value="UniProtKB-UniRule"/>
</dbReference>
<name>A0A086YBW7_9RHOB</name>
<accession>A0A086YBW7</accession>
<keyword evidence="4" id="KW-1185">Reference proteome</keyword>
<dbReference type="EMBL" id="JGYG01000001">
    <property type="protein sequence ID" value="KFI31767.1"/>
    <property type="molecule type" value="Genomic_DNA"/>
</dbReference>
<dbReference type="InterPro" id="IPR050471">
    <property type="entry name" value="AB_hydrolase"/>
</dbReference>
<organism evidence="3 4">
    <name type="scientific">Haematobacter massiliensis</name>
    <dbReference type="NCBI Taxonomy" id="195105"/>
    <lineage>
        <taxon>Bacteria</taxon>
        <taxon>Pseudomonadati</taxon>
        <taxon>Pseudomonadota</taxon>
        <taxon>Alphaproteobacteria</taxon>
        <taxon>Rhodobacterales</taxon>
        <taxon>Paracoccaceae</taxon>
        <taxon>Haematobacter</taxon>
    </lineage>
</organism>
<dbReference type="InterPro" id="IPR029058">
    <property type="entry name" value="AB_hydrolase_fold"/>
</dbReference>
<comment type="caution">
    <text evidence="3">The sequence shown here is derived from an EMBL/GenBank/DDBJ whole genome shotgun (WGS) entry which is preliminary data.</text>
</comment>
<dbReference type="STRING" id="195105.CN97_04880"/>
<dbReference type="PANTHER" id="PTHR43433">
    <property type="entry name" value="HYDROLASE, ALPHA/BETA FOLD FAMILY PROTEIN"/>
    <property type="match status" value="1"/>
</dbReference>
<sequence length="257" mass="27638">MRFDIHEGPEGAQTVVLSSGLGGSAGYWSANLPALTARHRVVTYDHRGCGRTGGSVPEGTTIADMADDLQEVLEASATPRAHIVGHALGGLIGLEMALRTPERVASLTLINAWSRVDGQSLRCFETRLALLDHAGVPAFVRAQPLFLYPGEWMAARPEHMAAEEAHGIAHFQGVENVKRRIAALAAFDRDDRLGEVAVPVLALATRDDLLVPWSRSARLAEGIAGARFVLEPEGAHAVNVTRPERFDTILADFLSNV</sequence>
<comment type="function">
    <text evidence="2">Involved in pyrimidine catabolism. May facilitate the hydrolysis of carbamate, a reaction that can also occur spontaneously.</text>
</comment>
<dbReference type="Pfam" id="PF00561">
    <property type="entry name" value="Abhydrolase_1"/>
    <property type="match status" value="1"/>
</dbReference>
<evidence type="ECO:0000256" key="2">
    <source>
        <dbReference type="HAMAP-Rule" id="MF_00832"/>
    </source>
</evidence>
<evidence type="ECO:0000256" key="1">
    <source>
        <dbReference type="ARBA" id="ARBA00022801"/>
    </source>
</evidence>